<comment type="caution">
    <text evidence="2">Lacks conserved residue(s) required for the propagation of feature annotation.</text>
</comment>
<evidence type="ECO:0000259" key="4">
    <source>
        <dbReference type="PROSITE" id="PS50026"/>
    </source>
</evidence>
<dbReference type="PROSITE" id="PS00022">
    <property type="entry name" value="EGF_1"/>
    <property type="match status" value="1"/>
</dbReference>
<proteinExistence type="predicted"/>
<dbReference type="GeneID" id="117652024"/>
<dbReference type="PROSITE" id="PS01186">
    <property type="entry name" value="EGF_2"/>
    <property type="match status" value="1"/>
</dbReference>
<feature type="signal peptide" evidence="3">
    <location>
        <begin position="1"/>
        <end position="21"/>
    </location>
</feature>
<name>A0A6P9A8C3_THRPL</name>
<dbReference type="PROSITE" id="PS50026">
    <property type="entry name" value="EGF_3"/>
    <property type="match status" value="1"/>
</dbReference>
<evidence type="ECO:0000313" key="5">
    <source>
        <dbReference type="Proteomes" id="UP000515158"/>
    </source>
</evidence>
<dbReference type="RefSeq" id="XP_034252546.1">
    <property type="nucleotide sequence ID" value="XM_034396655.1"/>
</dbReference>
<sequence length="190" mass="20493">MARNIFAFVIAPLLLCGLAKALSEVPCDGMFEAVGEIISPSCSTHNWTFIGSQYYKRTLLIARTRESGADYTLEAYVRRPGMDFTLNTTIRVPFGSIPFATQLTCPAGIDVRIIMANSGCHYGPCDLRIRANFLSERVPTQWNSKHVPSSTDAPDAATEICNNGGFRENSATGSCACPPGFGGPTCEDGK</sequence>
<dbReference type="KEGG" id="tpal:117652024"/>
<accession>A0A6P9A8C3</accession>
<feature type="disulfide bond" evidence="2">
    <location>
        <begin position="177"/>
        <end position="186"/>
    </location>
</feature>
<feature type="chain" id="PRO_5027537713" evidence="3">
    <location>
        <begin position="22"/>
        <end position="190"/>
    </location>
</feature>
<dbReference type="InParanoid" id="A0A6P9A8C3"/>
<evidence type="ECO:0000313" key="6">
    <source>
        <dbReference type="RefSeq" id="XP_034252546.1"/>
    </source>
</evidence>
<gene>
    <name evidence="6" type="primary">LOC117652024</name>
</gene>
<reference evidence="6" key="1">
    <citation type="submission" date="2025-08" db="UniProtKB">
        <authorList>
            <consortium name="RefSeq"/>
        </authorList>
    </citation>
    <scope>IDENTIFICATION</scope>
    <source>
        <tissue evidence="6">Total insect</tissue>
    </source>
</reference>
<organism evidence="6">
    <name type="scientific">Thrips palmi</name>
    <name type="common">Melon thrips</name>
    <dbReference type="NCBI Taxonomy" id="161013"/>
    <lineage>
        <taxon>Eukaryota</taxon>
        <taxon>Metazoa</taxon>
        <taxon>Ecdysozoa</taxon>
        <taxon>Arthropoda</taxon>
        <taxon>Hexapoda</taxon>
        <taxon>Insecta</taxon>
        <taxon>Pterygota</taxon>
        <taxon>Neoptera</taxon>
        <taxon>Paraneoptera</taxon>
        <taxon>Thysanoptera</taxon>
        <taxon>Terebrantia</taxon>
        <taxon>Thripoidea</taxon>
        <taxon>Thripidae</taxon>
        <taxon>Thrips</taxon>
    </lineage>
</organism>
<dbReference type="Proteomes" id="UP000515158">
    <property type="component" value="Unplaced"/>
</dbReference>
<evidence type="ECO:0000256" key="3">
    <source>
        <dbReference type="SAM" id="SignalP"/>
    </source>
</evidence>
<keyword evidence="1 2" id="KW-1015">Disulfide bond</keyword>
<keyword evidence="3" id="KW-0732">Signal</keyword>
<dbReference type="InterPro" id="IPR013111">
    <property type="entry name" value="EGF_extracell"/>
</dbReference>
<dbReference type="AlphaFoldDB" id="A0A6P9A8C3"/>
<dbReference type="Pfam" id="PF07974">
    <property type="entry name" value="EGF_2"/>
    <property type="match status" value="1"/>
</dbReference>
<dbReference type="InterPro" id="IPR000742">
    <property type="entry name" value="EGF"/>
</dbReference>
<keyword evidence="5" id="KW-1185">Reference proteome</keyword>
<keyword evidence="2" id="KW-0245">EGF-like domain</keyword>
<protein>
    <submittedName>
        <fullName evidence="6">Uncharacterized protein LOC117652024</fullName>
    </submittedName>
</protein>
<feature type="domain" description="EGF-like" evidence="4">
    <location>
        <begin position="152"/>
        <end position="187"/>
    </location>
</feature>
<evidence type="ECO:0000256" key="2">
    <source>
        <dbReference type="PROSITE-ProRule" id="PRU00076"/>
    </source>
</evidence>
<evidence type="ECO:0000256" key="1">
    <source>
        <dbReference type="ARBA" id="ARBA00023157"/>
    </source>
</evidence>